<dbReference type="EMBL" id="CP004267">
    <property type="protein sequence ID" value="AHH06607.1"/>
    <property type="molecule type" value="Genomic_DNA"/>
</dbReference>
<name>W5SI61_9SPIR</name>
<organism evidence="2 3">
    <name type="scientific">Borrelia crocidurae DOU</name>
    <dbReference type="NCBI Taxonomy" id="1293575"/>
    <lineage>
        <taxon>Bacteria</taxon>
        <taxon>Pseudomonadati</taxon>
        <taxon>Spirochaetota</taxon>
        <taxon>Spirochaetia</taxon>
        <taxon>Spirochaetales</taxon>
        <taxon>Borreliaceae</taxon>
        <taxon>Borrelia</taxon>
    </lineage>
</organism>
<evidence type="ECO:0000259" key="1">
    <source>
        <dbReference type="PROSITE" id="PS51724"/>
    </source>
</evidence>
<dbReference type="Proteomes" id="UP000019337">
    <property type="component" value="Chromosome"/>
</dbReference>
<dbReference type="InterPro" id="IPR036680">
    <property type="entry name" value="SPOR-like_sf"/>
</dbReference>
<dbReference type="HOGENOM" id="CLU_3005060_0_0_12"/>
<evidence type="ECO:0000313" key="3">
    <source>
        <dbReference type="Proteomes" id="UP000019337"/>
    </source>
</evidence>
<dbReference type="AlphaFoldDB" id="W5SI61"/>
<dbReference type="Pfam" id="PF05036">
    <property type="entry name" value="SPOR"/>
    <property type="match status" value="1"/>
</dbReference>
<dbReference type="GO" id="GO:0042834">
    <property type="term" value="F:peptidoglycan binding"/>
    <property type="evidence" value="ECO:0007669"/>
    <property type="project" value="InterPro"/>
</dbReference>
<dbReference type="Gene3D" id="3.30.70.1070">
    <property type="entry name" value="Sporulation related repeat"/>
    <property type="match status" value="1"/>
</dbReference>
<sequence length="56" mass="6504">MKYKINAKIYSATINDKDTYRVRSGPYKTISEAKIDLQKISNSNEFKDAYILTINK</sequence>
<reference evidence="2" key="1">
    <citation type="submission" date="2013-02" db="EMBL/GenBank/DDBJ databases">
        <title>Comparative genomics of Borrelia species.</title>
        <authorList>
            <person name="Schwan T.G."/>
            <person name="Raffel S.J."/>
            <person name="Porcella S.F."/>
        </authorList>
    </citation>
    <scope>NUCLEOTIDE SEQUENCE [LARGE SCALE GENOMIC DNA]</scope>
    <source>
        <strain evidence="2">DOU</strain>
    </source>
</reference>
<accession>W5SI61</accession>
<dbReference type="PROSITE" id="PS51724">
    <property type="entry name" value="SPOR"/>
    <property type="match status" value="1"/>
</dbReference>
<keyword evidence="3" id="KW-1185">Reference proteome</keyword>
<evidence type="ECO:0000313" key="2">
    <source>
        <dbReference type="EMBL" id="AHH06607.1"/>
    </source>
</evidence>
<dbReference type="PATRIC" id="fig|1293575.3.peg.547"/>
<feature type="domain" description="SPOR" evidence="1">
    <location>
        <begin position="1"/>
        <end position="53"/>
    </location>
</feature>
<gene>
    <name evidence="2" type="ORF">BCD_0541</name>
</gene>
<proteinExistence type="predicted"/>
<protein>
    <recommendedName>
        <fullName evidence="1">SPOR domain-containing protein</fullName>
    </recommendedName>
</protein>
<dbReference type="InterPro" id="IPR007730">
    <property type="entry name" value="SPOR-like_dom"/>
</dbReference>
<dbReference type="SUPFAM" id="SSF110997">
    <property type="entry name" value="Sporulation related repeat"/>
    <property type="match status" value="1"/>
</dbReference>